<dbReference type="GO" id="GO:0000981">
    <property type="term" value="F:DNA-binding transcription factor activity, RNA polymerase II-specific"/>
    <property type="evidence" value="ECO:0007669"/>
    <property type="project" value="TreeGrafter"/>
</dbReference>
<dbReference type="Gene3D" id="3.30.50.10">
    <property type="entry name" value="Erythroid Transcription Factor GATA-1, subunit A"/>
    <property type="match status" value="1"/>
</dbReference>
<feature type="compositionally biased region" description="Polar residues" evidence="7">
    <location>
        <begin position="217"/>
        <end position="238"/>
    </location>
</feature>
<dbReference type="PRINTS" id="PR00619">
    <property type="entry name" value="GATAZNFINGER"/>
</dbReference>
<dbReference type="GO" id="GO:0000122">
    <property type="term" value="P:negative regulation of transcription by RNA polymerase II"/>
    <property type="evidence" value="ECO:0007669"/>
    <property type="project" value="TreeGrafter"/>
</dbReference>
<keyword evidence="2" id="KW-0479">Metal-binding</keyword>
<evidence type="ECO:0000313" key="9">
    <source>
        <dbReference type="EMBL" id="KAJ7777071.1"/>
    </source>
</evidence>
<evidence type="ECO:0000256" key="1">
    <source>
        <dbReference type="ARBA" id="ARBA00004123"/>
    </source>
</evidence>
<dbReference type="AlphaFoldDB" id="A0AAD7NVV5"/>
<dbReference type="InterPro" id="IPR013088">
    <property type="entry name" value="Znf_NHR/GATA"/>
</dbReference>
<dbReference type="SUPFAM" id="SSF57716">
    <property type="entry name" value="Glucocorticoid receptor-like (DNA-binding domain)"/>
    <property type="match status" value="1"/>
</dbReference>
<accession>A0AAD7NVV5</accession>
<reference evidence="9" key="1">
    <citation type="submission" date="2023-03" db="EMBL/GenBank/DDBJ databases">
        <title>Massive genome expansion in bonnet fungi (Mycena s.s.) driven by repeated elements and novel gene families across ecological guilds.</title>
        <authorList>
            <consortium name="Lawrence Berkeley National Laboratory"/>
            <person name="Harder C.B."/>
            <person name="Miyauchi S."/>
            <person name="Viragh M."/>
            <person name="Kuo A."/>
            <person name="Thoen E."/>
            <person name="Andreopoulos B."/>
            <person name="Lu D."/>
            <person name="Skrede I."/>
            <person name="Drula E."/>
            <person name="Henrissat B."/>
            <person name="Morin E."/>
            <person name="Kohler A."/>
            <person name="Barry K."/>
            <person name="LaButti K."/>
            <person name="Morin E."/>
            <person name="Salamov A."/>
            <person name="Lipzen A."/>
            <person name="Mereny Z."/>
            <person name="Hegedus B."/>
            <person name="Baldrian P."/>
            <person name="Stursova M."/>
            <person name="Weitz H."/>
            <person name="Taylor A."/>
            <person name="Grigoriev I.V."/>
            <person name="Nagy L.G."/>
            <person name="Martin F."/>
            <person name="Kauserud H."/>
        </authorList>
    </citation>
    <scope>NUCLEOTIDE SEQUENCE</scope>
    <source>
        <strain evidence="9">CBHHK182m</strain>
    </source>
</reference>
<feature type="region of interest" description="Disordered" evidence="7">
    <location>
        <begin position="1"/>
        <end position="78"/>
    </location>
</feature>
<comment type="subcellular location">
    <subcellularLocation>
        <location evidence="1">Nucleus</location>
    </subcellularLocation>
</comment>
<evidence type="ECO:0000256" key="7">
    <source>
        <dbReference type="SAM" id="MobiDB-lite"/>
    </source>
</evidence>
<organism evidence="9 10">
    <name type="scientific">Mycena metata</name>
    <dbReference type="NCBI Taxonomy" id="1033252"/>
    <lineage>
        <taxon>Eukaryota</taxon>
        <taxon>Fungi</taxon>
        <taxon>Dikarya</taxon>
        <taxon>Basidiomycota</taxon>
        <taxon>Agaricomycotina</taxon>
        <taxon>Agaricomycetes</taxon>
        <taxon>Agaricomycetidae</taxon>
        <taxon>Agaricales</taxon>
        <taxon>Marasmiineae</taxon>
        <taxon>Mycenaceae</taxon>
        <taxon>Mycena</taxon>
    </lineage>
</organism>
<keyword evidence="4" id="KW-0862">Zinc</keyword>
<evidence type="ECO:0000256" key="6">
    <source>
        <dbReference type="PROSITE-ProRule" id="PRU00094"/>
    </source>
</evidence>
<evidence type="ECO:0000259" key="8">
    <source>
        <dbReference type="PROSITE" id="PS50114"/>
    </source>
</evidence>
<evidence type="ECO:0000256" key="2">
    <source>
        <dbReference type="ARBA" id="ARBA00022723"/>
    </source>
</evidence>
<dbReference type="SMART" id="SM00401">
    <property type="entry name" value="ZnF_GATA"/>
    <property type="match status" value="1"/>
</dbReference>
<dbReference type="GO" id="GO:0008270">
    <property type="term" value="F:zinc ion binding"/>
    <property type="evidence" value="ECO:0007669"/>
    <property type="project" value="UniProtKB-KW"/>
</dbReference>
<dbReference type="PROSITE" id="PS50114">
    <property type="entry name" value="GATA_ZN_FINGER_2"/>
    <property type="match status" value="1"/>
</dbReference>
<feature type="compositionally biased region" description="Gly residues" evidence="7">
    <location>
        <begin position="240"/>
        <end position="258"/>
    </location>
</feature>
<evidence type="ECO:0000256" key="5">
    <source>
        <dbReference type="ARBA" id="ARBA00023242"/>
    </source>
</evidence>
<dbReference type="Proteomes" id="UP001215598">
    <property type="component" value="Unassembled WGS sequence"/>
</dbReference>
<keyword evidence="3 6" id="KW-0863">Zinc-finger</keyword>
<dbReference type="PANTHER" id="PTHR10071">
    <property type="entry name" value="TRANSCRIPTION FACTOR GATA FAMILY MEMBER"/>
    <property type="match status" value="1"/>
</dbReference>
<dbReference type="GO" id="GO:0045944">
    <property type="term" value="P:positive regulation of transcription by RNA polymerase II"/>
    <property type="evidence" value="ECO:0007669"/>
    <property type="project" value="TreeGrafter"/>
</dbReference>
<evidence type="ECO:0000256" key="3">
    <source>
        <dbReference type="ARBA" id="ARBA00022771"/>
    </source>
</evidence>
<gene>
    <name evidence="9" type="ORF">B0H16DRAFT_947539</name>
</gene>
<name>A0AAD7NVV5_9AGAR</name>
<dbReference type="PANTHER" id="PTHR10071:SF281">
    <property type="entry name" value="BOX A-BINDING FACTOR-RELATED"/>
    <property type="match status" value="1"/>
</dbReference>
<dbReference type="EMBL" id="JARKIB010000008">
    <property type="protein sequence ID" value="KAJ7777071.1"/>
    <property type="molecule type" value="Genomic_DNA"/>
</dbReference>
<keyword evidence="10" id="KW-1185">Reference proteome</keyword>
<keyword evidence="5" id="KW-0539">Nucleus</keyword>
<sequence length="291" mass="28554">MSSLMDPLRHRAPTPPQYAASFGPSPLTNGGGSTNGHPPAPNGNTNGTRKPSPGGESSTTFPYANGATGGGAASSRVPCVNCGTLETPLWRRTPEGNPICNACGLYQKSRNMPRPASLSPTTAAHPAQPHTVASLAATAANSAHANSAPNTGASASASANPPATHPAAYAAHNSHNTNAAAPGQGGGGTCPGDGRCDGTGGTSACSGCPTWNNSARLTSTTNANSTSPKANSSPNPNAHGTGGGQGGAQQGGGTGGNGQEEPASMRQILNPTPPPQGGSPGYNRSGESLFF</sequence>
<evidence type="ECO:0000256" key="4">
    <source>
        <dbReference type="ARBA" id="ARBA00022833"/>
    </source>
</evidence>
<protein>
    <submittedName>
        <fullName evidence="9">GATA zinc finger-domain-containing protein</fullName>
    </submittedName>
</protein>
<dbReference type="InterPro" id="IPR039355">
    <property type="entry name" value="Transcription_factor_GATA"/>
</dbReference>
<proteinExistence type="predicted"/>
<dbReference type="CDD" id="cd00202">
    <property type="entry name" value="ZnF_GATA"/>
    <property type="match status" value="1"/>
</dbReference>
<feature type="compositionally biased region" description="Polar residues" evidence="7">
    <location>
        <begin position="42"/>
        <end position="62"/>
    </location>
</feature>
<dbReference type="GO" id="GO:0005634">
    <property type="term" value="C:nucleus"/>
    <property type="evidence" value="ECO:0007669"/>
    <property type="project" value="UniProtKB-SubCell"/>
</dbReference>
<comment type="caution">
    <text evidence="9">The sequence shown here is derived from an EMBL/GenBank/DDBJ whole genome shotgun (WGS) entry which is preliminary data.</text>
</comment>
<feature type="domain" description="GATA-type" evidence="8">
    <location>
        <begin position="73"/>
        <end position="118"/>
    </location>
</feature>
<dbReference type="GO" id="GO:0000978">
    <property type="term" value="F:RNA polymerase II cis-regulatory region sequence-specific DNA binding"/>
    <property type="evidence" value="ECO:0007669"/>
    <property type="project" value="TreeGrafter"/>
</dbReference>
<dbReference type="Pfam" id="PF00320">
    <property type="entry name" value="GATA"/>
    <property type="match status" value="1"/>
</dbReference>
<feature type="region of interest" description="Disordered" evidence="7">
    <location>
        <begin position="217"/>
        <end position="291"/>
    </location>
</feature>
<dbReference type="PROSITE" id="PS00344">
    <property type="entry name" value="GATA_ZN_FINGER_1"/>
    <property type="match status" value="1"/>
</dbReference>
<evidence type="ECO:0000313" key="10">
    <source>
        <dbReference type="Proteomes" id="UP001215598"/>
    </source>
</evidence>
<dbReference type="InterPro" id="IPR000679">
    <property type="entry name" value="Znf_GATA"/>
</dbReference>
<feature type="region of interest" description="Disordered" evidence="7">
    <location>
        <begin position="138"/>
        <end position="169"/>
    </location>
</feature>